<dbReference type="SUPFAM" id="SSF53623">
    <property type="entry name" value="MurD-like peptide ligases, catalytic domain"/>
    <property type="match status" value="1"/>
</dbReference>
<gene>
    <name evidence="10" type="primary">murF</name>
    <name evidence="15" type="ordered locus">Desru_3351</name>
</gene>
<evidence type="ECO:0000256" key="9">
    <source>
        <dbReference type="ARBA" id="ARBA00023316"/>
    </source>
</evidence>
<dbReference type="InterPro" id="IPR005863">
    <property type="entry name" value="UDP-N-AcMur_synth"/>
</dbReference>
<evidence type="ECO:0000256" key="6">
    <source>
        <dbReference type="ARBA" id="ARBA00022960"/>
    </source>
</evidence>
<dbReference type="UniPathway" id="UPA00219"/>
<keyword evidence="2 10" id="KW-0436">Ligase</keyword>
<evidence type="ECO:0000259" key="12">
    <source>
        <dbReference type="Pfam" id="PF01225"/>
    </source>
</evidence>
<evidence type="ECO:0000313" key="15">
    <source>
        <dbReference type="EMBL" id="AEG61556.1"/>
    </source>
</evidence>
<dbReference type="NCBIfam" id="TIGR01143">
    <property type="entry name" value="murF"/>
    <property type="match status" value="1"/>
</dbReference>
<dbReference type="InterPro" id="IPR000713">
    <property type="entry name" value="Mur_ligase_N"/>
</dbReference>
<dbReference type="SUPFAM" id="SSF53244">
    <property type="entry name" value="MurD-like peptide ligases, peptide-binding domain"/>
    <property type="match status" value="1"/>
</dbReference>
<dbReference type="OrthoDB" id="9801978at2"/>
<reference evidence="16" key="1">
    <citation type="submission" date="2011-05" db="EMBL/GenBank/DDBJ databases">
        <title>Complete sequence of Desulfotomaculum ruminis DSM 2154.</title>
        <authorList>
            <person name="Lucas S."/>
            <person name="Copeland A."/>
            <person name="Lapidus A."/>
            <person name="Cheng J.-F."/>
            <person name="Goodwin L."/>
            <person name="Pitluck S."/>
            <person name="Lu M."/>
            <person name="Detter J.C."/>
            <person name="Han C."/>
            <person name="Tapia R."/>
            <person name="Land M."/>
            <person name="Hauser L."/>
            <person name="Kyrpides N."/>
            <person name="Ivanova N."/>
            <person name="Mikhailova N."/>
            <person name="Pagani I."/>
            <person name="Stams A.J.M."/>
            <person name="Plugge C.M."/>
            <person name="Muyzer G."/>
            <person name="Kuever J."/>
            <person name="Parshina S.N."/>
            <person name="Ivanova A.E."/>
            <person name="Nazina T.N."/>
            <person name="Brambilla E."/>
            <person name="Spring S."/>
            <person name="Klenk H.-P."/>
            <person name="Woyke T."/>
        </authorList>
    </citation>
    <scope>NUCLEOTIDE SEQUENCE [LARGE SCALE GENOMIC DNA]</scope>
    <source>
        <strain evidence="16">ATCC 23193 / DSM 2154 / NCIB 8452 / DL</strain>
    </source>
</reference>
<dbReference type="Proteomes" id="UP000009234">
    <property type="component" value="Chromosome"/>
</dbReference>
<dbReference type="AlphaFoldDB" id="F6DKD9"/>
<keyword evidence="6 10" id="KW-0133">Cell shape</keyword>
<dbReference type="Gene3D" id="3.40.1190.10">
    <property type="entry name" value="Mur-like, catalytic domain"/>
    <property type="match status" value="1"/>
</dbReference>
<dbReference type="HOGENOM" id="CLU_031507_4_0_9"/>
<dbReference type="RefSeq" id="WP_013843302.1">
    <property type="nucleotide sequence ID" value="NC_015589.1"/>
</dbReference>
<dbReference type="KEGG" id="dru:Desru_3351"/>
<dbReference type="GO" id="GO:0071555">
    <property type="term" value="P:cell wall organization"/>
    <property type="evidence" value="ECO:0007669"/>
    <property type="project" value="UniProtKB-KW"/>
</dbReference>
<dbReference type="Pfam" id="PF02875">
    <property type="entry name" value="Mur_ligase_C"/>
    <property type="match status" value="1"/>
</dbReference>
<accession>F6DKD9</accession>
<feature type="domain" description="Mur ligase C-terminal" evidence="13">
    <location>
        <begin position="318"/>
        <end position="443"/>
    </location>
</feature>
<dbReference type="EC" id="6.3.2.10" evidence="10 11"/>
<dbReference type="GO" id="GO:0051301">
    <property type="term" value="P:cell division"/>
    <property type="evidence" value="ECO:0007669"/>
    <property type="project" value="UniProtKB-KW"/>
</dbReference>
<dbReference type="PANTHER" id="PTHR43024:SF1">
    <property type="entry name" value="UDP-N-ACETYLMURAMOYL-TRIPEPTIDE--D-ALANYL-D-ALANINE LIGASE"/>
    <property type="match status" value="1"/>
</dbReference>
<dbReference type="EMBL" id="CP002780">
    <property type="protein sequence ID" value="AEG61556.1"/>
    <property type="molecule type" value="Genomic_DNA"/>
</dbReference>
<keyword evidence="3 10" id="KW-0132">Cell division</keyword>
<keyword evidence="9 10" id="KW-0961">Cell wall biogenesis/degradation</keyword>
<proteinExistence type="inferred from homology"/>
<organism evidence="15 16">
    <name type="scientific">Desulforamulus ruminis (strain ATCC 23193 / DSM 2154 / NCIMB 8452 / DL)</name>
    <name type="common">Desulfotomaculum ruminis</name>
    <dbReference type="NCBI Taxonomy" id="696281"/>
    <lineage>
        <taxon>Bacteria</taxon>
        <taxon>Bacillati</taxon>
        <taxon>Bacillota</taxon>
        <taxon>Clostridia</taxon>
        <taxon>Eubacteriales</taxon>
        <taxon>Peptococcaceae</taxon>
        <taxon>Desulforamulus</taxon>
    </lineage>
</organism>
<comment type="pathway">
    <text evidence="10 11">Cell wall biogenesis; peptidoglycan biosynthesis.</text>
</comment>
<evidence type="ECO:0000256" key="3">
    <source>
        <dbReference type="ARBA" id="ARBA00022618"/>
    </source>
</evidence>
<keyword evidence="16" id="KW-1185">Reference proteome</keyword>
<sequence>MLVYTVKEIAGATGGILLQGDPSAVVRGVCTDSRKAGSGDLFAALKGQQMDGHLFIGQALEKGAGALLVSRVPDVVPEGVPVVQVQDTLQALQQLARYNREQLNIPVVAVTGSNGKTSTKDMVAAVLQVRWNTLKTQGNFNNELGLPLTLLNLTEKHQAAVVEMGMRGPGEIDFLAGLAKPTGAVITNIGETHLERLGSVHNIALAKGEVLEHIPQDGFALLNGDSPYVNELAVRCQGQVWTYSLQGPADLRAENIRSEGAGVRYKVTYPGGQGEIFLPVPGSHNVMNSLGALGVGLRLGLTFEEIAAGLAQVTLTHMRLEIIQAQDFMVINDAYNANPSSMEAALRVLAETARGRKIAVLGNMYELGKRTESGHRDTGKAAREAGVQKLVAVGDLARFIAKGALEAGMPEKDVFHCEHNAGAIEVLGSLLKAGDTVLVKGSRGMRMEEIVQALLNPGVSLN</sequence>
<reference evidence="15 16" key="2">
    <citation type="journal article" date="2012" name="Stand. Genomic Sci.">
        <title>Complete genome sequence of the sulfate-reducing firmicute Desulfotomaculum ruminis type strain (DL(T)).</title>
        <authorList>
            <person name="Spring S."/>
            <person name="Visser M."/>
            <person name="Lu M."/>
            <person name="Copeland A."/>
            <person name="Lapidus A."/>
            <person name="Lucas S."/>
            <person name="Cheng J.F."/>
            <person name="Han C."/>
            <person name="Tapia R."/>
            <person name="Goodwin L.A."/>
            <person name="Pitluck S."/>
            <person name="Ivanova N."/>
            <person name="Land M."/>
            <person name="Hauser L."/>
            <person name="Larimer F."/>
            <person name="Rohde M."/>
            <person name="Goker M."/>
            <person name="Detter J.C."/>
            <person name="Kyrpides N.C."/>
            <person name="Woyke T."/>
            <person name="Schaap P.J."/>
            <person name="Plugge C.M."/>
            <person name="Muyzer G."/>
            <person name="Kuever J."/>
            <person name="Pereira I.A."/>
            <person name="Parshina S.N."/>
            <person name="Bernier-Latmani R."/>
            <person name="Stams A.J."/>
            <person name="Klenk H.P."/>
        </authorList>
    </citation>
    <scope>NUCLEOTIDE SEQUENCE [LARGE SCALE GENOMIC DNA]</scope>
    <source>
        <strain evidence="16">ATCC 23193 / DSM 2154 / NCIB 8452 / DL</strain>
    </source>
</reference>
<feature type="binding site" evidence="10">
    <location>
        <begin position="112"/>
        <end position="118"/>
    </location>
    <ligand>
        <name>ATP</name>
        <dbReference type="ChEBI" id="CHEBI:30616"/>
    </ligand>
</feature>
<dbReference type="InterPro" id="IPR004101">
    <property type="entry name" value="Mur_ligase_C"/>
</dbReference>
<evidence type="ECO:0000259" key="14">
    <source>
        <dbReference type="Pfam" id="PF08245"/>
    </source>
</evidence>
<dbReference type="PANTHER" id="PTHR43024">
    <property type="entry name" value="UDP-N-ACETYLMURAMOYL-TRIPEPTIDE--D-ALANYL-D-ALANINE LIGASE"/>
    <property type="match status" value="1"/>
</dbReference>
<evidence type="ECO:0000256" key="11">
    <source>
        <dbReference type="RuleBase" id="RU004136"/>
    </source>
</evidence>
<keyword evidence="4 10" id="KW-0547">Nucleotide-binding</keyword>
<evidence type="ECO:0000256" key="7">
    <source>
        <dbReference type="ARBA" id="ARBA00022984"/>
    </source>
</evidence>
<name>F6DKD9_DESRL</name>
<dbReference type="InterPro" id="IPR036615">
    <property type="entry name" value="Mur_ligase_C_dom_sf"/>
</dbReference>
<dbReference type="HAMAP" id="MF_02019">
    <property type="entry name" value="MurF"/>
    <property type="match status" value="1"/>
</dbReference>
<dbReference type="Pfam" id="PF01225">
    <property type="entry name" value="Mur_ligase"/>
    <property type="match status" value="1"/>
</dbReference>
<evidence type="ECO:0000256" key="2">
    <source>
        <dbReference type="ARBA" id="ARBA00022598"/>
    </source>
</evidence>
<comment type="similarity">
    <text evidence="10">Belongs to the MurCDEF family. MurF subfamily.</text>
</comment>
<dbReference type="GO" id="GO:0008360">
    <property type="term" value="P:regulation of cell shape"/>
    <property type="evidence" value="ECO:0007669"/>
    <property type="project" value="UniProtKB-KW"/>
</dbReference>
<comment type="function">
    <text evidence="10 11">Involved in cell wall formation. Catalyzes the final step in the synthesis of UDP-N-acetylmuramoyl-pentapeptide, the precursor of murein.</text>
</comment>
<keyword evidence="5 10" id="KW-0067">ATP-binding</keyword>
<keyword evidence="1 10" id="KW-0963">Cytoplasm</keyword>
<dbReference type="SUPFAM" id="SSF63418">
    <property type="entry name" value="MurE/MurF N-terminal domain"/>
    <property type="match status" value="1"/>
</dbReference>
<evidence type="ECO:0000256" key="8">
    <source>
        <dbReference type="ARBA" id="ARBA00023306"/>
    </source>
</evidence>
<dbReference type="GO" id="GO:0008766">
    <property type="term" value="F:UDP-N-acetylmuramoylalanyl-D-glutamyl-2,6-diaminopimelate-D-alanyl-D-alanine ligase activity"/>
    <property type="evidence" value="ECO:0007669"/>
    <property type="project" value="RHEA"/>
</dbReference>
<feature type="domain" description="Mur ligase central" evidence="14">
    <location>
        <begin position="110"/>
        <end position="295"/>
    </location>
</feature>
<dbReference type="Gene3D" id="3.40.1390.10">
    <property type="entry name" value="MurE/MurF, N-terminal domain"/>
    <property type="match status" value="1"/>
</dbReference>
<dbReference type="GO" id="GO:0005524">
    <property type="term" value="F:ATP binding"/>
    <property type="evidence" value="ECO:0007669"/>
    <property type="project" value="UniProtKB-UniRule"/>
</dbReference>
<dbReference type="Pfam" id="PF08245">
    <property type="entry name" value="Mur_ligase_M"/>
    <property type="match status" value="1"/>
</dbReference>
<evidence type="ECO:0000256" key="1">
    <source>
        <dbReference type="ARBA" id="ARBA00022490"/>
    </source>
</evidence>
<evidence type="ECO:0000313" key="16">
    <source>
        <dbReference type="Proteomes" id="UP000009234"/>
    </source>
</evidence>
<dbReference type="eggNOG" id="COG0770">
    <property type="taxonomic scope" value="Bacteria"/>
</dbReference>
<dbReference type="Gene3D" id="3.90.190.20">
    <property type="entry name" value="Mur ligase, C-terminal domain"/>
    <property type="match status" value="1"/>
</dbReference>
<comment type="catalytic activity">
    <reaction evidence="10 11">
        <text>D-alanyl-D-alanine + UDP-N-acetyl-alpha-D-muramoyl-L-alanyl-gamma-D-glutamyl-meso-2,6-diaminopimelate + ATP = UDP-N-acetyl-alpha-D-muramoyl-L-alanyl-gamma-D-glutamyl-meso-2,6-diaminopimeloyl-D-alanyl-D-alanine + ADP + phosphate + H(+)</text>
        <dbReference type="Rhea" id="RHEA:28374"/>
        <dbReference type="ChEBI" id="CHEBI:15378"/>
        <dbReference type="ChEBI" id="CHEBI:30616"/>
        <dbReference type="ChEBI" id="CHEBI:43474"/>
        <dbReference type="ChEBI" id="CHEBI:57822"/>
        <dbReference type="ChEBI" id="CHEBI:61386"/>
        <dbReference type="ChEBI" id="CHEBI:83905"/>
        <dbReference type="ChEBI" id="CHEBI:456216"/>
        <dbReference type="EC" id="6.3.2.10"/>
    </reaction>
</comment>
<feature type="domain" description="Mur ligase N-terminal catalytic" evidence="12">
    <location>
        <begin position="26"/>
        <end position="98"/>
    </location>
</feature>
<evidence type="ECO:0000256" key="5">
    <source>
        <dbReference type="ARBA" id="ARBA00022840"/>
    </source>
</evidence>
<dbReference type="InterPro" id="IPR036565">
    <property type="entry name" value="Mur-like_cat_sf"/>
</dbReference>
<evidence type="ECO:0000256" key="10">
    <source>
        <dbReference type="HAMAP-Rule" id="MF_02019"/>
    </source>
</evidence>
<keyword evidence="7 10" id="KW-0573">Peptidoglycan synthesis</keyword>
<dbReference type="InterPro" id="IPR035911">
    <property type="entry name" value="MurE/MurF_N"/>
</dbReference>
<evidence type="ECO:0000256" key="4">
    <source>
        <dbReference type="ARBA" id="ARBA00022741"/>
    </source>
</evidence>
<dbReference type="InterPro" id="IPR013221">
    <property type="entry name" value="Mur_ligase_cen"/>
</dbReference>
<comment type="subcellular location">
    <subcellularLocation>
        <location evidence="10 11">Cytoplasm</location>
    </subcellularLocation>
</comment>
<dbReference type="InterPro" id="IPR051046">
    <property type="entry name" value="MurCDEF_CellWall_CoF430Synth"/>
</dbReference>
<protein>
    <recommendedName>
        <fullName evidence="10 11">UDP-N-acetylmuramoyl-tripeptide--D-alanyl-D-alanine ligase</fullName>
        <ecNumber evidence="10 11">6.3.2.10</ecNumber>
    </recommendedName>
    <alternativeName>
        <fullName evidence="10">D-alanyl-D-alanine-adding enzyme</fullName>
    </alternativeName>
</protein>
<dbReference type="GO" id="GO:0009252">
    <property type="term" value="P:peptidoglycan biosynthetic process"/>
    <property type="evidence" value="ECO:0007669"/>
    <property type="project" value="UniProtKB-UniRule"/>
</dbReference>
<dbReference type="GO" id="GO:0005737">
    <property type="term" value="C:cytoplasm"/>
    <property type="evidence" value="ECO:0007669"/>
    <property type="project" value="UniProtKB-SubCell"/>
</dbReference>
<evidence type="ECO:0000259" key="13">
    <source>
        <dbReference type="Pfam" id="PF02875"/>
    </source>
</evidence>
<dbReference type="STRING" id="696281.Desru_3351"/>
<dbReference type="GO" id="GO:0047480">
    <property type="term" value="F:UDP-N-acetylmuramoyl-tripeptide-D-alanyl-D-alanine ligase activity"/>
    <property type="evidence" value="ECO:0007669"/>
    <property type="project" value="UniProtKB-UniRule"/>
</dbReference>
<keyword evidence="8 10" id="KW-0131">Cell cycle</keyword>